<name>A0ABY0MPV4_9BACT</name>
<accession>A0ABY0MPV4</accession>
<proteinExistence type="predicted"/>
<gene>
    <name evidence="1" type="ORF">SAMN04488504_1011227</name>
</gene>
<dbReference type="EMBL" id="FNAJ01000001">
    <property type="protein sequence ID" value="SDD51624.1"/>
    <property type="molecule type" value="Genomic_DNA"/>
</dbReference>
<evidence type="ECO:0000313" key="2">
    <source>
        <dbReference type="Proteomes" id="UP000198717"/>
    </source>
</evidence>
<evidence type="ECO:0000313" key="1">
    <source>
        <dbReference type="EMBL" id="SDD51624.1"/>
    </source>
</evidence>
<keyword evidence="2" id="KW-1185">Reference proteome</keyword>
<reference evidence="1 2" key="1">
    <citation type="submission" date="2016-10" db="EMBL/GenBank/DDBJ databases">
        <authorList>
            <person name="Varghese N."/>
            <person name="Submissions S."/>
        </authorList>
    </citation>
    <scope>NUCLEOTIDE SEQUENCE [LARGE SCALE GENOMIC DNA]</scope>
    <source>
        <strain evidence="1 2">DSM 2260</strain>
    </source>
</reference>
<organism evidence="1 2">
    <name type="scientific">Myxococcus virescens</name>
    <dbReference type="NCBI Taxonomy" id="83456"/>
    <lineage>
        <taxon>Bacteria</taxon>
        <taxon>Pseudomonadati</taxon>
        <taxon>Myxococcota</taxon>
        <taxon>Myxococcia</taxon>
        <taxon>Myxococcales</taxon>
        <taxon>Cystobacterineae</taxon>
        <taxon>Myxococcaceae</taxon>
        <taxon>Myxococcus</taxon>
    </lineage>
</organism>
<sequence length="73" mass="8035">MAGQRLGSPREPGLFLFRVNPTAPGCDWNRSTAVYRVNRVRFPVGALIPEVTPMNPLSTDSEPEDLFDGIASF</sequence>
<comment type="caution">
    <text evidence="1">The sequence shown here is derived from an EMBL/GenBank/DDBJ whole genome shotgun (WGS) entry which is preliminary data.</text>
</comment>
<dbReference type="Proteomes" id="UP000198717">
    <property type="component" value="Unassembled WGS sequence"/>
</dbReference>
<protein>
    <submittedName>
        <fullName evidence="1">Uncharacterized protein</fullName>
    </submittedName>
</protein>